<protein>
    <recommendedName>
        <fullName evidence="1">ATP-dependent DNA helicase</fullName>
        <ecNumber evidence="1">5.6.2.3</ecNumber>
    </recommendedName>
</protein>
<comment type="similarity">
    <text evidence="1">Belongs to the helicase family.</text>
</comment>
<keyword evidence="1" id="KW-0378">Hydrolase</keyword>
<dbReference type="Pfam" id="PF14214">
    <property type="entry name" value="Helitron_like_N"/>
    <property type="match status" value="1"/>
</dbReference>
<organism evidence="4 5">
    <name type="scientific">Mycetomoellerius zeteki</name>
    <dbReference type="NCBI Taxonomy" id="64791"/>
    <lineage>
        <taxon>Eukaryota</taxon>
        <taxon>Metazoa</taxon>
        <taxon>Ecdysozoa</taxon>
        <taxon>Arthropoda</taxon>
        <taxon>Hexapoda</taxon>
        <taxon>Insecta</taxon>
        <taxon>Pterygota</taxon>
        <taxon>Neoptera</taxon>
        <taxon>Endopterygota</taxon>
        <taxon>Hymenoptera</taxon>
        <taxon>Apocrita</taxon>
        <taxon>Aculeata</taxon>
        <taxon>Formicoidea</taxon>
        <taxon>Formicidae</taxon>
        <taxon>Myrmicinae</taxon>
        <taxon>Mycetomoellerius</taxon>
    </lineage>
</organism>
<dbReference type="InterPro" id="IPR027417">
    <property type="entry name" value="P-loop_NTPase"/>
</dbReference>
<dbReference type="InterPro" id="IPR010285">
    <property type="entry name" value="DNA_helicase_pif1-like_DEAD"/>
</dbReference>
<dbReference type="GO" id="GO:0006281">
    <property type="term" value="P:DNA repair"/>
    <property type="evidence" value="ECO:0007669"/>
    <property type="project" value="UniProtKB-KW"/>
</dbReference>
<dbReference type="GO" id="GO:0016887">
    <property type="term" value="F:ATP hydrolysis activity"/>
    <property type="evidence" value="ECO:0007669"/>
    <property type="project" value="RHEA"/>
</dbReference>
<dbReference type="GO" id="GO:0043139">
    <property type="term" value="F:5'-3' DNA helicase activity"/>
    <property type="evidence" value="ECO:0007669"/>
    <property type="project" value="UniProtKB-EC"/>
</dbReference>
<comment type="catalytic activity">
    <reaction evidence="1">
        <text>ATP + H2O = ADP + phosphate + H(+)</text>
        <dbReference type="Rhea" id="RHEA:13065"/>
        <dbReference type="ChEBI" id="CHEBI:15377"/>
        <dbReference type="ChEBI" id="CHEBI:15378"/>
        <dbReference type="ChEBI" id="CHEBI:30616"/>
        <dbReference type="ChEBI" id="CHEBI:43474"/>
        <dbReference type="ChEBI" id="CHEBI:456216"/>
        <dbReference type="EC" id="5.6.2.3"/>
    </reaction>
</comment>
<accession>A0A151XHX7</accession>
<keyword evidence="5" id="KW-1185">Reference proteome</keyword>
<evidence type="ECO:0000256" key="1">
    <source>
        <dbReference type="RuleBase" id="RU363044"/>
    </source>
</evidence>
<name>A0A151XHX7_9HYME</name>
<sequence>MTCNPNWREILENLLPLQQPSDKPDICARIFNIKKEYLIDLIVKQKFFGEVAAYVYVIEFQKKGLPHVYILVTLKQNYKLTTVDIIDKYISAEILDPQQNSRLHEIVMKHMIHGPCGDWCLINGKCSKQFPKAFMDETIMDEDAYPSYCRRNTGRTFERPGKFVVDNRYVVPYCSKLSMIFNYHINVEIVSSIKSVKYLYKYTYIIWDEAPMAPCYALEIVDRTLRDLTGKNLPFSGKVIVLGGGFRQLLPIKAHSTRSENVNLLIKFSLIWKCFIKFSLIKNMRVFFRRNRFS</sequence>
<evidence type="ECO:0000259" key="3">
    <source>
        <dbReference type="Pfam" id="PF14214"/>
    </source>
</evidence>
<gene>
    <name evidence="4" type="ORF">ALC60_00942</name>
</gene>
<keyword evidence="1" id="KW-0227">DNA damage</keyword>
<dbReference type="Pfam" id="PF05970">
    <property type="entry name" value="PIF1"/>
    <property type="match status" value="1"/>
</dbReference>
<dbReference type="GO" id="GO:0006310">
    <property type="term" value="P:DNA recombination"/>
    <property type="evidence" value="ECO:0007669"/>
    <property type="project" value="UniProtKB-KW"/>
</dbReference>
<dbReference type="InterPro" id="IPR025476">
    <property type="entry name" value="Helitron_helicase-like"/>
</dbReference>
<dbReference type="Gene3D" id="3.40.50.300">
    <property type="entry name" value="P-loop containing nucleotide triphosphate hydrolases"/>
    <property type="match status" value="1"/>
</dbReference>
<keyword evidence="1" id="KW-0234">DNA repair</keyword>
<reference evidence="4 5" key="1">
    <citation type="submission" date="2015-09" db="EMBL/GenBank/DDBJ databases">
        <title>Trachymyrmex zeteki WGS genome.</title>
        <authorList>
            <person name="Nygaard S."/>
            <person name="Hu H."/>
            <person name="Boomsma J."/>
            <person name="Zhang G."/>
        </authorList>
    </citation>
    <scope>NUCLEOTIDE SEQUENCE [LARGE SCALE GENOMIC DNA]</scope>
    <source>
        <strain evidence="4">Tzet28-1</strain>
        <tissue evidence="4">Whole body</tissue>
    </source>
</reference>
<dbReference type="GO" id="GO:0005524">
    <property type="term" value="F:ATP binding"/>
    <property type="evidence" value="ECO:0007669"/>
    <property type="project" value="UniProtKB-KW"/>
</dbReference>
<dbReference type="PANTHER" id="PTHR10492">
    <property type="match status" value="1"/>
</dbReference>
<feature type="domain" description="DNA helicase Pif1-like DEAD-box helicase" evidence="2">
    <location>
        <begin position="188"/>
        <end position="287"/>
    </location>
</feature>
<dbReference type="AlphaFoldDB" id="A0A151XHX7"/>
<feature type="domain" description="Helitron helicase-like" evidence="3">
    <location>
        <begin position="1"/>
        <end position="72"/>
    </location>
</feature>
<dbReference type="GO" id="GO:0000723">
    <property type="term" value="P:telomere maintenance"/>
    <property type="evidence" value="ECO:0007669"/>
    <property type="project" value="InterPro"/>
</dbReference>
<dbReference type="STRING" id="64791.A0A151XHX7"/>
<keyword evidence="1" id="KW-0347">Helicase</keyword>
<comment type="cofactor">
    <cofactor evidence="1">
        <name>Mg(2+)</name>
        <dbReference type="ChEBI" id="CHEBI:18420"/>
    </cofactor>
</comment>
<evidence type="ECO:0000313" key="4">
    <source>
        <dbReference type="EMBL" id="KYQ60014.1"/>
    </source>
</evidence>
<evidence type="ECO:0000259" key="2">
    <source>
        <dbReference type="Pfam" id="PF05970"/>
    </source>
</evidence>
<keyword evidence="1" id="KW-0547">Nucleotide-binding</keyword>
<proteinExistence type="inferred from homology"/>
<evidence type="ECO:0000313" key="5">
    <source>
        <dbReference type="Proteomes" id="UP000075809"/>
    </source>
</evidence>
<dbReference type="EMBL" id="KQ982104">
    <property type="protein sequence ID" value="KYQ60014.1"/>
    <property type="molecule type" value="Genomic_DNA"/>
</dbReference>
<dbReference type="PANTHER" id="PTHR10492:SF57">
    <property type="entry name" value="ATP-DEPENDENT DNA HELICASE"/>
    <property type="match status" value="1"/>
</dbReference>
<keyword evidence="1" id="KW-0067">ATP-binding</keyword>
<dbReference type="Proteomes" id="UP000075809">
    <property type="component" value="Unassembled WGS sequence"/>
</dbReference>
<keyword evidence="1" id="KW-0233">DNA recombination</keyword>
<dbReference type="EC" id="5.6.2.3" evidence="1"/>